<comment type="caution">
    <text evidence="7">The sequence shown here is derived from an EMBL/GenBank/DDBJ whole genome shotgun (WGS) entry which is preliminary data.</text>
</comment>
<evidence type="ECO:0000256" key="1">
    <source>
        <dbReference type="ARBA" id="ARBA00011073"/>
    </source>
</evidence>
<comment type="caution">
    <text evidence="5">Lacks conserved residue(s) required for the propagation of feature annotation.</text>
</comment>
<evidence type="ECO:0000256" key="2">
    <source>
        <dbReference type="ARBA" id="ARBA00022670"/>
    </source>
</evidence>
<accession>A0A926S2P8</accession>
<keyword evidence="3" id="KW-0378">Hydrolase</keyword>
<keyword evidence="2" id="KW-0645">Protease</keyword>
<dbReference type="PROSITE" id="PS51892">
    <property type="entry name" value="SUBTILASE"/>
    <property type="match status" value="1"/>
</dbReference>
<gene>
    <name evidence="7" type="ORF">IDJ76_09915</name>
</gene>
<dbReference type="GO" id="GO:0004252">
    <property type="term" value="F:serine-type endopeptidase activity"/>
    <property type="evidence" value="ECO:0007669"/>
    <property type="project" value="InterPro"/>
</dbReference>
<sequence length="167" mass="18012">MRPEYSHGIGCARIICAIRSNNVGTNGITNAVMIMHIKQFVGGDEWDKDVPNAIIFAVDNGAKIINMSFVKYQSPQIQWVDEAVKYSEIKGVLLLSGAGNDDVNTDSVISYPTAVYNDGKRASNVINVGASGYDSSLVADFSNYGKASVDIFAPRVNITTTSVNNEL</sequence>
<dbReference type="InterPro" id="IPR050131">
    <property type="entry name" value="Peptidase_S8_subtilisin-like"/>
</dbReference>
<dbReference type="EMBL" id="JACWMX010000003">
    <property type="protein sequence ID" value="MBD1393414.1"/>
    <property type="molecule type" value="Genomic_DNA"/>
</dbReference>
<dbReference type="Pfam" id="PF00082">
    <property type="entry name" value="Peptidase_S8"/>
    <property type="match status" value="1"/>
</dbReference>
<evidence type="ECO:0000313" key="8">
    <source>
        <dbReference type="Proteomes" id="UP000619078"/>
    </source>
</evidence>
<evidence type="ECO:0000313" key="7">
    <source>
        <dbReference type="EMBL" id="MBD1393414.1"/>
    </source>
</evidence>
<evidence type="ECO:0000256" key="4">
    <source>
        <dbReference type="ARBA" id="ARBA00022825"/>
    </source>
</evidence>
<reference evidence="7" key="1">
    <citation type="submission" date="2020-09" db="EMBL/GenBank/DDBJ databases">
        <title>Novel species of Mucilaginibacter isolated from a glacier on the Tibetan Plateau.</title>
        <authorList>
            <person name="Liu Q."/>
            <person name="Xin Y.-H."/>
        </authorList>
    </citation>
    <scope>NUCLEOTIDE SEQUENCE</scope>
    <source>
        <strain evidence="7">ZB1P21</strain>
    </source>
</reference>
<name>A0A926S2P8_9SPHI</name>
<dbReference type="PANTHER" id="PTHR43806:SF11">
    <property type="entry name" value="CEREVISIN-RELATED"/>
    <property type="match status" value="1"/>
</dbReference>
<dbReference type="SUPFAM" id="SSF52743">
    <property type="entry name" value="Subtilisin-like"/>
    <property type="match status" value="1"/>
</dbReference>
<organism evidence="7 8">
    <name type="scientific">Mucilaginibacter glaciei</name>
    <dbReference type="NCBI Taxonomy" id="2772109"/>
    <lineage>
        <taxon>Bacteria</taxon>
        <taxon>Pseudomonadati</taxon>
        <taxon>Bacteroidota</taxon>
        <taxon>Sphingobacteriia</taxon>
        <taxon>Sphingobacteriales</taxon>
        <taxon>Sphingobacteriaceae</taxon>
        <taxon>Mucilaginibacter</taxon>
    </lineage>
</organism>
<comment type="similarity">
    <text evidence="1 5">Belongs to the peptidase S8 family.</text>
</comment>
<dbReference type="AlphaFoldDB" id="A0A926S2P8"/>
<protein>
    <submittedName>
        <fullName evidence="7">S8 family serine peptidase</fullName>
    </submittedName>
</protein>
<proteinExistence type="inferred from homology"/>
<evidence type="ECO:0000256" key="5">
    <source>
        <dbReference type="PROSITE-ProRule" id="PRU01240"/>
    </source>
</evidence>
<dbReference type="GO" id="GO:0006508">
    <property type="term" value="P:proteolysis"/>
    <property type="evidence" value="ECO:0007669"/>
    <property type="project" value="UniProtKB-KW"/>
</dbReference>
<feature type="domain" description="Peptidase S8/S53" evidence="6">
    <location>
        <begin position="6"/>
        <end position="158"/>
    </location>
</feature>
<evidence type="ECO:0000256" key="3">
    <source>
        <dbReference type="ARBA" id="ARBA00022801"/>
    </source>
</evidence>
<dbReference type="PANTHER" id="PTHR43806">
    <property type="entry name" value="PEPTIDASE S8"/>
    <property type="match status" value="1"/>
</dbReference>
<dbReference type="Gene3D" id="3.40.50.200">
    <property type="entry name" value="Peptidase S8/S53 domain"/>
    <property type="match status" value="1"/>
</dbReference>
<keyword evidence="4" id="KW-0720">Serine protease</keyword>
<evidence type="ECO:0000259" key="6">
    <source>
        <dbReference type="Pfam" id="PF00082"/>
    </source>
</evidence>
<keyword evidence="8" id="KW-1185">Reference proteome</keyword>
<dbReference type="InterPro" id="IPR036852">
    <property type="entry name" value="Peptidase_S8/S53_dom_sf"/>
</dbReference>
<dbReference type="InterPro" id="IPR000209">
    <property type="entry name" value="Peptidase_S8/S53_dom"/>
</dbReference>
<dbReference type="Proteomes" id="UP000619078">
    <property type="component" value="Unassembled WGS sequence"/>
</dbReference>